<sequence length="42" mass="4874">MFASLRTFKDISVRNGLNRAFDFHITLGKFIPSEEDLNKCKI</sequence>
<name>U5CLE2_CALSX</name>
<comment type="caution">
    <text evidence="1">The sequence shown here is derived from an EMBL/GenBank/DDBJ whole genome shotgun (WGS) entry which is preliminary data.</text>
</comment>
<organism evidence="1 2">
    <name type="scientific">Caldanaerobacter subterraneus subsp. yonseiensis KB-1</name>
    <dbReference type="NCBI Taxonomy" id="1388761"/>
    <lineage>
        <taxon>Bacteria</taxon>
        <taxon>Bacillati</taxon>
        <taxon>Bacillota</taxon>
        <taxon>Clostridia</taxon>
        <taxon>Thermoanaerobacterales</taxon>
        <taxon>Thermoanaerobacteraceae</taxon>
        <taxon>Caldanaerobacter</taxon>
    </lineage>
</organism>
<dbReference type="EMBL" id="AXDC01000056">
    <property type="protein sequence ID" value="ERM90808.1"/>
    <property type="molecule type" value="Genomic_DNA"/>
</dbReference>
<proteinExistence type="predicted"/>
<gene>
    <name evidence="1" type="ORF">O163_14080</name>
</gene>
<dbReference type="AlphaFoldDB" id="U5CLE2"/>
<evidence type="ECO:0000313" key="2">
    <source>
        <dbReference type="Proteomes" id="UP000016856"/>
    </source>
</evidence>
<dbReference type="Proteomes" id="UP000016856">
    <property type="component" value="Unassembled WGS sequence"/>
</dbReference>
<evidence type="ECO:0000313" key="1">
    <source>
        <dbReference type="EMBL" id="ERM90808.1"/>
    </source>
</evidence>
<reference evidence="1 2" key="1">
    <citation type="journal article" date="2013" name="Genome Announc.">
        <title>Draft Genome Sequence of an Anaerobic and Extremophilic Bacterium, Caldanaerobacter yonseiensis, Isolated from a Geothermal Hot Stream.</title>
        <authorList>
            <person name="Lee S.J."/>
            <person name="Lee Y.J."/>
            <person name="Park G.S."/>
            <person name="Kim B.C."/>
            <person name="Lee S.J."/>
            <person name="Shin J.H."/>
            <person name="Lee D.W."/>
        </authorList>
    </citation>
    <scope>NUCLEOTIDE SEQUENCE [LARGE SCALE GENOMIC DNA]</scope>
    <source>
        <strain evidence="1 2">KB-1</strain>
    </source>
</reference>
<accession>U5CLE2</accession>
<dbReference type="PATRIC" id="fig|1388761.3.peg.2814"/>
<protein>
    <submittedName>
        <fullName evidence="1">Uncharacterized protein</fullName>
    </submittedName>
</protein>